<protein>
    <submittedName>
        <fullName evidence="2">Uncharacterized protein</fullName>
    </submittedName>
</protein>
<evidence type="ECO:0000313" key="2">
    <source>
        <dbReference type="EMBL" id="QDR72776.1"/>
    </source>
</evidence>
<proteinExistence type="predicted"/>
<accession>A0A1C1ZEW0</accession>
<dbReference type="AlphaFoldDB" id="A0A1C1ZEW0"/>
<organism evidence="2 3">
    <name type="scientific">Limosilactobacillus reuteri</name>
    <name type="common">Lactobacillus reuteri</name>
    <dbReference type="NCBI Taxonomy" id="1598"/>
    <lineage>
        <taxon>Bacteria</taxon>
        <taxon>Bacillati</taxon>
        <taxon>Bacillota</taxon>
        <taxon>Bacilli</taxon>
        <taxon>Lactobacillales</taxon>
        <taxon>Lactobacillaceae</taxon>
        <taxon>Limosilactobacillus</taxon>
    </lineage>
</organism>
<evidence type="ECO:0000256" key="1">
    <source>
        <dbReference type="SAM" id="Coils"/>
    </source>
</evidence>
<evidence type="ECO:0000313" key="3">
    <source>
        <dbReference type="Proteomes" id="UP000316394"/>
    </source>
</evidence>
<reference evidence="2 3" key="1">
    <citation type="submission" date="2019-07" db="EMBL/GenBank/DDBJ databases">
        <title>Gastrointestinal microbiota of Peromyscus leucopus, the white-footed mouse.</title>
        <authorList>
            <person name="Milovic A."/>
            <person name="Bassam K."/>
            <person name="Barbour A.G."/>
        </authorList>
    </citation>
    <scope>NUCLEOTIDE SEQUENCE [LARGE SCALE GENOMIC DNA]</scope>
    <source>
        <strain evidence="2 3">LL7</strain>
    </source>
</reference>
<dbReference type="EMBL" id="CP041676">
    <property type="protein sequence ID" value="QDR72776.1"/>
    <property type="molecule type" value="Genomic_DNA"/>
</dbReference>
<sequence>MTKHEIQIDSSGDRQIWEPLDKFYQSLSSQDRDDFLKVEADLEDCQRSIIIRLGSILRRAQKLFHRPGVRNGITFEKWLKAHGLKKTPAYEAIDVANGYYRIKAMNDPQEKLMIDHYMSLSKKLRVQIGRGQIDPEKEKMILHADENVRESPIWKHMLKELDQHKQEKVQQNSTIQSLQEENRKLSQRLADSENQRANLTTQLDKAKVKHHHMELALEEEKNRMPTTITVPPDDYDQLAARVQADREELLAKEQKIEKLEADIEAGPKKRDMAKYERSIRKLKADNQALSEQIEKMQEQLNAKKGQHDSHKKLFKKIAMLSSQWQRVLETELNVGELDAEIQTLSPEELDQLGLLRVADGLAELSKKIRDQLASTTIKRSKQAIDEKQAV</sequence>
<dbReference type="Proteomes" id="UP000316394">
    <property type="component" value="Chromosome"/>
</dbReference>
<dbReference type="RefSeq" id="WP_020842989.1">
    <property type="nucleotide sequence ID" value="NZ_CP041676.1"/>
</dbReference>
<keyword evidence="1" id="KW-0175">Coiled coil</keyword>
<feature type="coiled-coil region" evidence="1">
    <location>
        <begin position="161"/>
        <end position="313"/>
    </location>
</feature>
<name>A0A1C1ZEW0_LIMRT</name>
<gene>
    <name evidence="2" type="ORF">FOD75_06590</name>
</gene>